<accession>A0A219AS45</accession>
<dbReference type="KEGG" id="pchm:VFPPC_18677"/>
<sequence length="109" mass="12643">MKRINSTKGIEMTSFDKGDNVAAPYEGTIFQHSAEFLFWEARPDLQNQGVNILELLNFAKERKNLFNFSRCHFWVHVKSLTHCTHRAEAKASRAGAHNESISYMFIYFV</sequence>
<gene>
    <name evidence="1" type="ORF">VFPPC_18677</name>
</gene>
<name>A0A219AS45_METCM</name>
<dbReference type="GeneID" id="33937373"/>
<dbReference type="EMBL" id="LSBJ02000001">
    <property type="protein sequence ID" value="OWT43596.1"/>
    <property type="molecule type" value="Genomic_DNA"/>
</dbReference>
<comment type="caution">
    <text evidence="1">The sequence shown here is derived from an EMBL/GenBank/DDBJ whole genome shotgun (WGS) entry which is preliminary data.</text>
</comment>
<evidence type="ECO:0000313" key="1">
    <source>
        <dbReference type="EMBL" id="OWT43596.1"/>
    </source>
</evidence>
<dbReference type="RefSeq" id="XP_022286004.1">
    <property type="nucleotide sequence ID" value="XM_022430252.1"/>
</dbReference>
<dbReference type="AlphaFoldDB" id="A0A219AS45"/>
<evidence type="ECO:0000313" key="2">
    <source>
        <dbReference type="Proteomes" id="UP000078397"/>
    </source>
</evidence>
<protein>
    <submittedName>
        <fullName evidence="1">Uncharacterized protein</fullName>
    </submittedName>
</protein>
<organism evidence="1 2">
    <name type="scientific">Pochonia chlamydosporia 170</name>
    <dbReference type="NCBI Taxonomy" id="1380566"/>
    <lineage>
        <taxon>Eukaryota</taxon>
        <taxon>Fungi</taxon>
        <taxon>Dikarya</taxon>
        <taxon>Ascomycota</taxon>
        <taxon>Pezizomycotina</taxon>
        <taxon>Sordariomycetes</taxon>
        <taxon>Hypocreomycetidae</taxon>
        <taxon>Hypocreales</taxon>
        <taxon>Clavicipitaceae</taxon>
        <taxon>Pochonia</taxon>
    </lineage>
</organism>
<proteinExistence type="predicted"/>
<dbReference type="Proteomes" id="UP000078397">
    <property type="component" value="Unassembled WGS sequence"/>
</dbReference>
<reference evidence="1 2" key="1">
    <citation type="journal article" date="2016" name="PLoS Pathog.">
        <title>Biosynthesis of antibiotic leucinostatins in bio-control fungus Purpureocillium lilacinum and their inhibition on phytophthora revealed by genome mining.</title>
        <authorList>
            <person name="Wang G."/>
            <person name="Liu Z."/>
            <person name="Lin R."/>
            <person name="Li E."/>
            <person name="Mao Z."/>
            <person name="Ling J."/>
            <person name="Yang Y."/>
            <person name="Yin W.B."/>
            <person name="Xie B."/>
        </authorList>
    </citation>
    <scope>NUCLEOTIDE SEQUENCE [LARGE SCALE GENOMIC DNA]</scope>
    <source>
        <strain evidence="1">170</strain>
    </source>
</reference>
<keyword evidence="2" id="KW-1185">Reference proteome</keyword>